<dbReference type="InterPro" id="IPR014444">
    <property type="entry name" value="PH1575-like"/>
</dbReference>
<proteinExistence type="predicted"/>
<comment type="caution">
    <text evidence="2">The sequence shown here is derived from an EMBL/GenBank/DDBJ whole genome shotgun (WGS) entry which is preliminary data.</text>
</comment>
<organism evidence="2 3">
    <name type="scientific">Candidatus Ornithomonoglobus merdipullorum</name>
    <dbReference type="NCBI Taxonomy" id="2840895"/>
    <lineage>
        <taxon>Bacteria</taxon>
        <taxon>Bacillati</taxon>
        <taxon>Bacillota</taxon>
        <taxon>Clostridia</taxon>
        <taxon>Candidatus Ornithomonoglobus</taxon>
    </lineage>
</organism>
<dbReference type="InterPro" id="IPR002791">
    <property type="entry name" value="ARMT1-like_metal-bd"/>
</dbReference>
<dbReference type="PIRSF" id="PIRSF006593">
    <property type="entry name" value="UCP006593"/>
    <property type="match status" value="1"/>
</dbReference>
<dbReference type="AlphaFoldDB" id="A0A9D1SFC3"/>
<dbReference type="InterPro" id="IPR036075">
    <property type="entry name" value="ARMT-1-like_metal-bd_sf"/>
</dbReference>
<evidence type="ECO:0000313" key="3">
    <source>
        <dbReference type="Proteomes" id="UP000824109"/>
    </source>
</evidence>
<evidence type="ECO:0000259" key="1">
    <source>
        <dbReference type="Pfam" id="PF01937"/>
    </source>
</evidence>
<reference evidence="2" key="2">
    <citation type="journal article" date="2021" name="PeerJ">
        <title>Extensive microbial diversity within the chicken gut microbiome revealed by metagenomics and culture.</title>
        <authorList>
            <person name="Gilroy R."/>
            <person name="Ravi A."/>
            <person name="Getino M."/>
            <person name="Pursley I."/>
            <person name="Horton D.L."/>
            <person name="Alikhan N.F."/>
            <person name="Baker D."/>
            <person name="Gharbi K."/>
            <person name="Hall N."/>
            <person name="Watson M."/>
            <person name="Adriaenssens E.M."/>
            <person name="Foster-Nyarko E."/>
            <person name="Jarju S."/>
            <person name="Secka A."/>
            <person name="Antonio M."/>
            <person name="Oren A."/>
            <person name="Chaudhuri R.R."/>
            <person name="La Ragione R."/>
            <person name="Hildebrand F."/>
            <person name="Pallen M.J."/>
        </authorList>
    </citation>
    <scope>NUCLEOTIDE SEQUENCE</scope>
    <source>
        <strain evidence="2">USAMLcec3-3695</strain>
    </source>
</reference>
<accession>A0A9D1SFC3</accession>
<dbReference type="EMBL" id="DVNB01000075">
    <property type="protein sequence ID" value="HIU57563.1"/>
    <property type="molecule type" value="Genomic_DNA"/>
</dbReference>
<feature type="domain" description="Damage-control phosphatase ARMT1-like metal-binding" evidence="1">
    <location>
        <begin position="12"/>
        <end position="285"/>
    </location>
</feature>
<dbReference type="Gene3D" id="3.40.50.10880">
    <property type="entry name" value="Uncharacterised protein PF01937, DUF89, domain 3"/>
    <property type="match status" value="1"/>
</dbReference>
<evidence type="ECO:0000313" key="2">
    <source>
        <dbReference type="EMBL" id="HIU57563.1"/>
    </source>
</evidence>
<name>A0A9D1SFC3_9FIRM</name>
<reference evidence="2" key="1">
    <citation type="submission" date="2020-10" db="EMBL/GenBank/DDBJ databases">
        <authorList>
            <person name="Gilroy R."/>
        </authorList>
    </citation>
    <scope>NUCLEOTIDE SEQUENCE</scope>
    <source>
        <strain evidence="2">USAMLcec3-3695</strain>
    </source>
</reference>
<dbReference type="Pfam" id="PF01937">
    <property type="entry name" value="ARMT1-like_dom"/>
    <property type="match status" value="1"/>
</dbReference>
<gene>
    <name evidence="2" type="ORF">IAA61_07090</name>
</gene>
<protein>
    <submittedName>
        <fullName evidence="2">DUF89 family protein</fullName>
    </submittedName>
</protein>
<dbReference type="SUPFAM" id="SSF111321">
    <property type="entry name" value="AF1104-like"/>
    <property type="match status" value="1"/>
</dbReference>
<dbReference type="Proteomes" id="UP000824109">
    <property type="component" value="Unassembled WGS sequence"/>
</dbReference>
<sequence length="301" mass="33896">MNKNTKPIRLNPECVSCLIKKQIDNYPHWITADKRMDYMQSLLRTVSDAPKTMSAPEIMDSIYKLRRKCFGPLKDYTKIKHYFNELMLDILPKLSLELELSAEPLIDAVRYAMTGNFIDFAAMDKVDEGKLAGFLTDAKNIPIDEQEYTALKNDIANGKRLVYLTDNCGEIVLDKLLISVIRKINPELDITIIVRGHDVVNDATLEDAEQIGLTDELTVIGNGSTVAGTCLDLISTEAKAAIESADIIISKGQGNFETLHKCGLNVYYIFMCKCDMFARRFNVPLYRGILINDSSVRRLLS</sequence>
<dbReference type="Gene3D" id="1.10.285.20">
    <property type="entry name" value="Uncharacterised protein PF01937, DUF89, domain 2"/>
    <property type="match status" value="1"/>
</dbReference>